<comment type="subcellular location">
    <subcellularLocation>
        <location evidence="1">Membrane</location>
    </subcellularLocation>
</comment>
<dbReference type="InterPro" id="IPR025423">
    <property type="entry name" value="TMEM205-like"/>
</dbReference>
<keyword evidence="4 5" id="KW-0472">Membrane</keyword>
<keyword evidence="2 5" id="KW-0812">Transmembrane</keyword>
<sequence>MSIFLTTAPYHLLTYSFSFGATVFHSYVSSPVAFKVLPKDQFGKLQNHLFPSYFLGQAISPVIIGLTAPFALSTAALVTLGLSSLGGLANYFWLLPWTHNVKSKRLALQETIGEGFEENGDYKKLTKEFGRSHGLSLLFNLITAIGLASYGVILSGKLLKNLPK</sequence>
<dbReference type="OrthoDB" id="1641132at2759"/>
<evidence type="ECO:0000256" key="3">
    <source>
        <dbReference type="ARBA" id="ARBA00022989"/>
    </source>
</evidence>
<feature type="transmembrane region" description="Helical" evidence="5">
    <location>
        <begin position="74"/>
        <end position="95"/>
    </location>
</feature>
<protein>
    <submittedName>
        <fullName evidence="7">BA75_00901T0</fullName>
    </submittedName>
</protein>
<evidence type="ECO:0000313" key="8">
    <source>
        <dbReference type="Proteomes" id="UP000094565"/>
    </source>
</evidence>
<dbReference type="PANTHER" id="PTHR23241">
    <property type="entry name" value="LATE EMBRYOGENESIS ABUNDANT PLANTS LEA-RELATED"/>
    <property type="match status" value="1"/>
</dbReference>
<dbReference type="Proteomes" id="UP000094565">
    <property type="component" value="Chromosome 1"/>
</dbReference>
<feature type="transmembrane region" description="Helical" evidence="5">
    <location>
        <begin position="12"/>
        <end position="37"/>
    </location>
</feature>
<evidence type="ECO:0000313" key="7">
    <source>
        <dbReference type="EMBL" id="ANZ74237.1"/>
    </source>
</evidence>
<dbReference type="Pfam" id="PF13664">
    <property type="entry name" value="DUF4149"/>
    <property type="match status" value="1"/>
</dbReference>
<feature type="transmembrane region" description="Helical" evidence="5">
    <location>
        <begin position="49"/>
        <end position="68"/>
    </location>
</feature>
<keyword evidence="8" id="KW-1185">Reference proteome</keyword>
<keyword evidence="3 5" id="KW-1133">Transmembrane helix</keyword>
<name>A0A1B2J873_PICPA</name>
<evidence type="ECO:0000256" key="1">
    <source>
        <dbReference type="ARBA" id="ARBA00004370"/>
    </source>
</evidence>
<gene>
    <name evidence="7" type="primary">YPR098C</name>
    <name evidence="7" type="ORF">ATY40_BA7500901</name>
</gene>
<organism evidence="7 8">
    <name type="scientific">Komagataella pastoris</name>
    <name type="common">Yeast</name>
    <name type="synonym">Pichia pastoris</name>
    <dbReference type="NCBI Taxonomy" id="4922"/>
    <lineage>
        <taxon>Eukaryota</taxon>
        <taxon>Fungi</taxon>
        <taxon>Dikarya</taxon>
        <taxon>Ascomycota</taxon>
        <taxon>Saccharomycotina</taxon>
        <taxon>Pichiomycetes</taxon>
        <taxon>Pichiales</taxon>
        <taxon>Pichiaceae</taxon>
        <taxon>Komagataella</taxon>
    </lineage>
</organism>
<evidence type="ECO:0000256" key="5">
    <source>
        <dbReference type="SAM" id="Phobius"/>
    </source>
</evidence>
<accession>A0A1B2J873</accession>
<feature type="transmembrane region" description="Helical" evidence="5">
    <location>
        <begin position="134"/>
        <end position="154"/>
    </location>
</feature>
<dbReference type="EMBL" id="CP014584">
    <property type="protein sequence ID" value="ANZ74237.1"/>
    <property type="molecule type" value="Genomic_DNA"/>
</dbReference>
<evidence type="ECO:0000256" key="2">
    <source>
        <dbReference type="ARBA" id="ARBA00022692"/>
    </source>
</evidence>
<dbReference type="GO" id="GO:0016020">
    <property type="term" value="C:membrane"/>
    <property type="evidence" value="ECO:0007669"/>
    <property type="project" value="UniProtKB-SubCell"/>
</dbReference>
<evidence type="ECO:0000259" key="6">
    <source>
        <dbReference type="Pfam" id="PF13664"/>
    </source>
</evidence>
<feature type="domain" description="TMEM205-like" evidence="6">
    <location>
        <begin position="13"/>
        <end position="105"/>
    </location>
</feature>
<dbReference type="PANTHER" id="PTHR23241:SF102">
    <property type="entry name" value="LD23009P"/>
    <property type="match status" value="1"/>
</dbReference>
<reference evidence="7 8" key="1">
    <citation type="submission" date="2016-02" db="EMBL/GenBank/DDBJ databases">
        <title>Comparative genomic and transcriptomic foundation for Pichia pastoris.</title>
        <authorList>
            <person name="Love K.R."/>
            <person name="Shah K.A."/>
            <person name="Whittaker C.A."/>
            <person name="Wu J."/>
            <person name="Bartlett M.C."/>
            <person name="Ma D."/>
            <person name="Leeson R.L."/>
            <person name="Priest M."/>
            <person name="Young S.K."/>
            <person name="Love J.C."/>
        </authorList>
    </citation>
    <scope>NUCLEOTIDE SEQUENCE [LARGE SCALE GENOMIC DNA]</scope>
    <source>
        <strain evidence="7 8">ATCC 28485</strain>
    </source>
</reference>
<evidence type="ECO:0000256" key="4">
    <source>
        <dbReference type="ARBA" id="ARBA00023136"/>
    </source>
</evidence>
<dbReference type="AlphaFoldDB" id="A0A1B2J873"/>
<proteinExistence type="predicted"/>
<dbReference type="InterPro" id="IPR053009">
    <property type="entry name" value="Xanthocillin_Biosynth-Assoc"/>
</dbReference>